<keyword evidence="3" id="KW-1185">Reference proteome</keyword>
<evidence type="ECO:0000313" key="4">
    <source>
        <dbReference type="Proteomes" id="UP000275027"/>
    </source>
</evidence>
<dbReference type="EMBL" id="PJND01000007">
    <property type="protein sequence ID" value="PKW28803.1"/>
    <property type="molecule type" value="Genomic_DNA"/>
</dbReference>
<dbReference type="AlphaFoldDB" id="A0A497V9V0"/>
<comment type="caution">
    <text evidence="2">The sequence shown here is derived from an EMBL/GenBank/DDBJ whole genome shotgun (WGS) entry which is preliminary data.</text>
</comment>
<gene>
    <name evidence="1" type="ORF">B0G92_0430</name>
    <name evidence="2" type="ORF">CLV50_1076</name>
</gene>
<evidence type="ECO:0000313" key="2">
    <source>
        <dbReference type="EMBL" id="RLJ35694.1"/>
    </source>
</evidence>
<dbReference type="Proteomes" id="UP000275027">
    <property type="component" value="Unassembled WGS sequence"/>
</dbReference>
<dbReference type="EMBL" id="RCCB01000010">
    <property type="protein sequence ID" value="RLJ35694.1"/>
    <property type="molecule type" value="Genomic_DNA"/>
</dbReference>
<evidence type="ECO:0000313" key="1">
    <source>
        <dbReference type="EMBL" id="PKW28803.1"/>
    </source>
</evidence>
<reference evidence="2 4" key="2">
    <citation type="submission" date="2018-10" db="EMBL/GenBank/DDBJ databases">
        <title>Genomic Encyclopedia of Archaeal and Bacterial Type Strains, Phase II (KMG-II): from individual species to whole genera.</title>
        <authorList>
            <person name="Goeker M."/>
        </authorList>
    </citation>
    <scope>NUCLEOTIDE SEQUENCE [LARGE SCALE GENOMIC DNA]</scope>
    <source>
        <strain evidence="2 4">DSM 21886</strain>
    </source>
</reference>
<accession>A0A497V9V0</accession>
<dbReference type="RefSeq" id="WP_101470930.1">
    <property type="nucleotide sequence ID" value="NZ_PJND01000007.1"/>
</dbReference>
<protein>
    <submittedName>
        <fullName evidence="2">Uncharacterized protein</fullName>
    </submittedName>
</protein>
<evidence type="ECO:0000313" key="3">
    <source>
        <dbReference type="Proteomes" id="UP000233767"/>
    </source>
</evidence>
<name>A0A497V9V0_9FLAO</name>
<organism evidence="2 4">
    <name type="scientific">Flavobacterium lindanitolerans</name>
    <dbReference type="NCBI Taxonomy" id="428988"/>
    <lineage>
        <taxon>Bacteria</taxon>
        <taxon>Pseudomonadati</taxon>
        <taxon>Bacteroidota</taxon>
        <taxon>Flavobacteriia</taxon>
        <taxon>Flavobacteriales</taxon>
        <taxon>Flavobacteriaceae</taxon>
        <taxon>Flavobacterium</taxon>
    </lineage>
</organism>
<proteinExistence type="predicted"/>
<sequence length="245" mass="28440">MKYILIVLFLLCVSCTDKKEETVDVATSSEVEVVPTTESNFIQKDSLLLDSKGICADKVVITEIKRSYDKDSIGTSYFEIGFFKNNKVIYTYPTKIVFGMEGGAEWNINQEFMADSENENIDTRFIHCNYGIAACGYTHNHFLFFLDEKGVQLVTQWDSMWDGGYGVDQRFEPDFKTKPMKSFFARTIDVSSDETVNDSIERVEVSYTDSVRYNFENGKWKKIPLTQKGKIYRKENFTFEEYYKQ</sequence>
<dbReference type="Proteomes" id="UP000233767">
    <property type="component" value="Unassembled WGS sequence"/>
</dbReference>
<reference evidence="1 3" key="1">
    <citation type="submission" date="2017-12" db="EMBL/GenBank/DDBJ databases">
        <title>Genomic Encyclopedia of Type Strains, Phase III (KMG-III): the genomes of soil and plant-associated and newly described type strains.</title>
        <authorList>
            <person name="Whitman W."/>
        </authorList>
    </citation>
    <scope>NUCLEOTIDE SEQUENCE [LARGE SCALE GENOMIC DNA]</scope>
    <source>
        <strain evidence="1 3">IP-10</strain>
    </source>
</reference>